<dbReference type="KEGG" id="ovi:T265_01324"/>
<accession>A0A075A325</accession>
<reference evidence="1 2" key="1">
    <citation type="submission" date="2013-11" db="EMBL/GenBank/DDBJ databases">
        <title>Opisthorchis viverrini - life in the bile duct.</title>
        <authorList>
            <person name="Young N.D."/>
            <person name="Nagarajan N."/>
            <person name="Lin S.J."/>
            <person name="Korhonen P.K."/>
            <person name="Jex A.R."/>
            <person name="Hall R.S."/>
            <person name="Safavi-Hemami H."/>
            <person name="Kaewkong W."/>
            <person name="Bertrand D."/>
            <person name="Gao S."/>
            <person name="Seet Q."/>
            <person name="Wongkham S."/>
            <person name="Teh B.T."/>
            <person name="Wongkham C."/>
            <person name="Intapan P.M."/>
            <person name="Maleewong W."/>
            <person name="Yang X."/>
            <person name="Hu M."/>
            <person name="Wang Z."/>
            <person name="Hofmann A."/>
            <person name="Sternberg P.W."/>
            <person name="Tan P."/>
            <person name="Wang J."/>
            <person name="Gasser R.B."/>
        </authorList>
    </citation>
    <scope>NUCLEOTIDE SEQUENCE [LARGE SCALE GENOMIC DNA]</scope>
</reference>
<organism evidence="1 2">
    <name type="scientific">Opisthorchis viverrini</name>
    <name type="common">Southeast Asian liver fluke</name>
    <dbReference type="NCBI Taxonomy" id="6198"/>
    <lineage>
        <taxon>Eukaryota</taxon>
        <taxon>Metazoa</taxon>
        <taxon>Spiralia</taxon>
        <taxon>Lophotrochozoa</taxon>
        <taxon>Platyhelminthes</taxon>
        <taxon>Trematoda</taxon>
        <taxon>Digenea</taxon>
        <taxon>Opisthorchiida</taxon>
        <taxon>Opisthorchiata</taxon>
        <taxon>Opisthorchiidae</taxon>
        <taxon>Opisthorchis</taxon>
    </lineage>
</organism>
<dbReference type="EMBL" id="KL596632">
    <property type="protein sequence ID" value="KER32637.1"/>
    <property type="molecule type" value="Genomic_DNA"/>
</dbReference>
<dbReference type="AlphaFoldDB" id="A0A075A325"/>
<gene>
    <name evidence="1" type="ORF">T265_01324</name>
</gene>
<keyword evidence="2" id="KW-1185">Reference proteome</keyword>
<dbReference type="RefSeq" id="XP_009163594.1">
    <property type="nucleotide sequence ID" value="XM_009165330.1"/>
</dbReference>
<dbReference type="GeneID" id="20315512"/>
<evidence type="ECO:0000313" key="1">
    <source>
        <dbReference type="EMBL" id="KER32637.1"/>
    </source>
</evidence>
<protein>
    <submittedName>
        <fullName evidence="1">Uncharacterized protein</fullName>
    </submittedName>
</protein>
<dbReference type="Proteomes" id="UP000054324">
    <property type="component" value="Unassembled WGS sequence"/>
</dbReference>
<evidence type="ECO:0000313" key="2">
    <source>
        <dbReference type="Proteomes" id="UP000054324"/>
    </source>
</evidence>
<dbReference type="CTD" id="20315512"/>
<name>A0A075A325_OPIVI</name>
<sequence>MYHWTRNPEPQIVGPAALAIHYYWTTVLKIHKDEEMLDSRNSKAPCQRVAKLRVECAKEAVSNHVPHCRSERKNPSPDQGVPIRQIIPGENRFDLLSSSAGLNWSSSRFRLGTTPVSDLRQRPPRCSCESMSTFCGRLEILEFQCQCPPNGCRRCQAVIVGLAPSPE</sequence>
<proteinExistence type="predicted"/>